<reference evidence="4" key="1">
    <citation type="submission" date="2013-07" db="EMBL/GenBank/DDBJ databases">
        <title>Midgut Transcriptome Profiling of Anoplphora glabripennis, a Lignocellulose Degrading, Wood-Boring Cerambycid.</title>
        <authorList>
            <person name="Scully E.D."/>
            <person name="Hoover K."/>
            <person name="Carlson J.E."/>
            <person name="Tien M."/>
            <person name="Geib S.M."/>
        </authorList>
    </citation>
    <scope>NUCLEOTIDE SEQUENCE</scope>
</reference>
<evidence type="ECO:0000313" key="4">
    <source>
        <dbReference type="EMBL" id="JAB64029.1"/>
    </source>
</evidence>
<proteinExistence type="inferred from homology"/>
<evidence type="ECO:0000256" key="3">
    <source>
        <dbReference type="ARBA" id="ARBA00022677"/>
    </source>
</evidence>
<dbReference type="PANTHER" id="PTHR14024:SF49">
    <property type="entry name" value="LIPID STORAGE DROPLETS SURFACE-BINDING PROTEIN 1"/>
    <property type="match status" value="1"/>
</dbReference>
<accession>V5GIZ9</accession>
<dbReference type="GO" id="GO:0019915">
    <property type="term" value="P:lipid storage"/>
    <property type="evidence" value="ECO:0007669"/>
    <property type="project" value="TreeGrafter"/>
</dbReference>
<protein>
    <submittedName>
        <fullName evidence="4">Lipid storage droplets surface-binding protein 1</fullName>
    </submittedName>
</protein>
<evidence type="ECO:0000256" key="1">
    <source>
        <dbReference type="ARBA" id="ARBA00004502"/>
    </source>
</evidence>
<dbReference type="EMBL" id="GALX01004437">
    <property type="protein sequence ID" value="JAB64029.1"/>
    <property type="molecule type" value="Transcribed_RNA"/>
</dbReference>
<evidence type="ECO:0000256" key="2">
    <source>
        <dbReference type="ARBA" id="ARBA00006311"/>
    </source>
</evidence>
<organism evidence="4">
    <name type="scientific">Anoplophora glabripennis</name>
    <name type="common">Asian longhorn beetle</name>
    <name type="synonym">Anoplophora nobilis</name>
    <dbReference type="NCBI Taxonomy" id="217634"/>
    <lineage>
        <taxon>Eukaryota</taxon>
        <taxon>Metazoa</taxon>
        <taxon>Ecdysozoa</taxon>
        <taxon>Arthropoda</taxon>
        <taxon>Hexapoda</taxon>
        <taxon>Insecta</taxon>
        <taxon>Pterygota</taxon>
        <taxon>Neoptera</taxon>
        <taxon>Endopterygota</taxon>
        <taxon>Coleoptera</taxon>
        <taxon>Polyphaga</taxon>
        <taxon>Cucujiformia</taxon>
        <taxon>Chrysomeloidea</taxon>
        <taxon>Cerambycidae</taxon>
        <taxon>Lamiinae</taxon>
        <taxon>Lamiini</taxon>
        <taxon>Anoplophora</taxon>
    </lineage>
</organism>
<dbReference type="GO" id="GO:0005829">
    <property type="term" value="C:cytosol"/>
    <property type="evidence" value="ECO:0007669"/>
    <property type="project" value="TreeGrafter"/>
</dbReference>
<keyword evidence="3" id="KW-0551">Lipid droplet</keyword>
<dbReference type="Pfam" id="PF03036">
    <property type="entry name" value="Perilipin"/>
    <property type="match status" value="1"/>
</dbReference>
<gene>
    <name evidence="4" type="primary">LSD1</name>
</gene>
<name>V5GIZ9_ANOGL</name>
<dbReference type="AlphaFoldDB" id="V5GIZ9"/>
<dbReference type="PANTHER" id="PTHR14024">
    <property type="entry name" value="PERILIPIN"/>
    <property type="match status" value="1"/>
</dbReference>
<dbReference type="GO" id="GO:0005811">
    <property type="term" value="C:lipid droplet"/>
    <property type="evidence" value="ECO:0007669"/>
    <property type="project" value="UniProtKB-SubCell"/>
</dbReference>
<sequence>MAHRQRSRRRRTWKNLNRSVYIPSTSPSPPTVIIKRYVTCSVQTDNERTVSQSKKKPFVFHELESVNRITNLPIVESGWNYAGNIYSKIKGSNSLFYWTLDQAETSFQVAVEVATPAIVLFKGPISSIDKLVCKSLDIVEHNVPSINLPPEMIYWNTKKYVTDVSTKIARPVLKRADSVKQIGNTVLASKYTVFAAKSLDEALDVADKYVDKYLPGYDDQTVDEVDTPIDGPTGKAIHTIHHADRFSRKLTRRLTQRTIAEVKALKHHSAEAVHVLTYVAELIATDPVLAYQKGKELWASLSKNEPENQARPENLEQLIVLLMRESARRVVHLINYSSTVVSKVPRNVSYSVTNMVRKILNVADSMVKKVHLEGVQRSLGTTLKKQARQYMILLKDLNVYLGEYLEQLADNLATQETPKSALSVPQINIQQSRATLRNAKKNSNGVENSS</sequence>
<comment type="similarity">
    <text evidence="2">Belongs to the perilipin family.</text>
</comment>
<dbReference type="InterPro" id="IPR004279">
    <property type="entry name" value="Perilipin"/>
</dbReference>
<dbReference type="GO" id="GO:0010890">
    <property type="term" value="P:positive regulation of triglyceride storage"/>
    <property type="evidence" value="ECO:0007669"/>
    <property type="project" value="TreeGrafter"/>
</dbReference>
<comment type="subcellular location">
    <subcellularLocation>
        <location evidence="1">Lipid droplet</location>
    </subcellularLocation>
</comment>